<evidence type="ECO:0000259" key="1">
    <source>
        <dbReference type="Pfam" id="PF13088"/>
    </source>
</evidence>
<dbReference type="InterPro" id="IPR036278">
    <property type="entry name" value="Sialidase_sf"/>
</dbReference>
<keyword evidence="3" id="KW-1185">Reference proteome</keyword>
<dbReference type="CDD" id="cd15482">
    <property type="entry name" value="Sialidase_non-viral"/>
    <property type="match status" value="1"/>
</dbReference>
<sequence>MQRIVFLALMCDCLVQSAVFGSWRTYEVYQPVIERLSVSDSAGGELLYNHGTAIAWYQNRWFYLWNANELPGEAKPNQLIYQSTSRDGQDWSEPSPAFASSSNSILPVTPDGGTQWQPAVGVVDDELWVFWNQWGSEEVRGSFFSRLDSPDGKWQTNRLKWGVNVSGPKEVEGWRIYPSQNLYRLRNGRILVSVIMIDQSGPAGDAPEGVEGWWALEKRNSVLYTDDGGKTWRVSAGWTLPDESWTGWEPTMWEQSDGSVRMFARHNVHPKYVQGAGLPPSQTLTVSVSHDSGETWSKGELVPLDSTVSMMHVIPQDGRGIWQTPAADDDLGGRRYFMVHNDVSEPGWGIARKNITLYFKRGDGFEFTAGVGLTDHERLVSYPRLWSRGDALYMSYTRGPAYGSSARLARISPLPDPKKYYILPRNNMPASPRPEINDSNLCFEGRQHVEAMSSLNFNDNGMSLGAFVNMIEGDVLIDTRGSGGGFVFMLVNGEGGLLYPRLLFDGYGGAGPRSSLGLKRSEWAYTGFTLDADAVEVTFYVNGRQERLPVDIGGPVPSLSGSRAYVGNSRPGSELQGMVGRMRFMSIYDGMALDASGHTWLCGQFKDEPGIIDASEGAEPQAEPVLVLDPANTVDFENNFQLPQDLKDLGVSCEIESGVELLTFSGAGSAGVELDENHRSKGDAVELKMNFRIESEEPVTLLTIGDAVSPARIHAIPSGSLMDILITSSKGSKLIGTVTKNSWNEIFVFSSDDITRVRISDGEWKEASHEPRGSWVYIGEGFPGERPSKTGKFSVKVNSILSRVN</sequence>
<dbReference type="STRING" id="1851148.SMSP2_01860"/>
<evidence type="ECO:0000313" key="3">
    <source>
        <dbReference type="Proteomes" id="UP000188181"/>
    </source>
</evidence>
<dbReference type="AlphaFoldDB" id="A0A1Q2MFL3"/>
<dbReference type="Pfam" id="PF13088">
    <property type="entry name" value="BNR_2"/>
    <property type="match status" value="1"/>
</dbReference>
<evidence type="ECO:0000313" key="2">
    <source>
        <dbReference type="EMBL" id="AQQ71486.1"/>
    </source>
</evidence>
<dbReference type="Gene3D" id="2.60.120.200">
    <property type="match status" value="1"/>
</dbReference>
<dbReference type="EMBL" id="CP019646">
    <property type="protein sequence ID" value="AQQ71486.1"/>
    <property type="molecule type" value="Genomic_DNA"/>
</dbReference>
<dbReference type="RefSeq" id="WP_146683656.1">
    <property type="nucleotide sequence ID" value="NZ_CP019646.1"/>
</dbReference>
<protein>
    <submittedName>
        <fullName evidence="2">Neuraminidase (Sialidase)</fullName>
    </submittedName>
</protein>
<dbReference type="SUPFAM" id="SSF49899">
    <property type="entry name" value="Concanavalin A-like lectins/glucanases"/>
    <property type="match status" value="1"/>
</dbReference>
<organism evidence="2 3">
    <name type="scientific">Limihaloglobus sulfuriphilus</name>
    <dbReference type="NCBI Taxonomy" id="1851148"/>
    <lineage>
        <taxon>Bacteria</taxon>
        <taxon>Pseudomonadati</taxon>
        <taxon>Planctomycetota</taxon>
        <taxon>Phycisphaerae</taxon>
        <taxon>Sedimentisphaerales</taxon>
        <taxon>Sedimentisphaeraceae</taxon>
        <taxon>Limihaloglobus</taxon>
    </lineage>
</organism>
<feature type="domain" description="Sialidase" evidence="1">
    <location>
        <begin position="75"/>
        <end position="392"/>
    </location>
</feature>
<dbReference type="KEGG" id="pbas:SMSP2_01860"/>
<dbReference type="OrthoDB" id="41724at2"/>
<gene>
    <name evidence="2" type="ORF">SMSP2_01860</name>
</gene>
<dbReference type="Proteomes" id="UP000188181">
    <property type="component" value="Chromosome"/>
</dbReference>
<accession>A0A1Q2MFL3</accession>
<name>A0A1Q2MFL3_9BACT</name>
<dbReference type="InterPro" id="IPR013320">
    <property type="entry name" value="ConA-like_dom_sf"/>
</dbReference>
<reference evidence="3" key="1">
    <citation type="submission" date="2017-02" db="EMBL/GenBank/DDBJ databases">
        <title>Comparative genomics and description of representatives of a novel lineage of planctomycetes thriving in anoxic sediments.</title>
        <authorList>
            <person name="Spring S."/>
            <person name="Bunk B."/>
            <person name="Sproer C."/>
        </authorList>
    </citation>
    <scope>NUCLEOTIDE SEQUENCE [LARGE SCALE GENOMIC DNA]</scope>
    <source>
        <strain evidence="3">SM-Chi-D1</strain>
    </source>
</reference>
<dbReference type="Gene3D" id="2.120.10.10">
    <property type="match status" value="1"/>
</dbReference>
<dbReference type="InterPro" id="IPR011040">
    <property type="entry name" value="Sialidase"/>
</dbReference>
<dbReference type="SUPFAM" id="SSF50939">
    <property type="entry name" value="Sialidases"/>
    <property type="match status" value="1"/>
</dbReference>
<proteinExistence type="predicted"/>